<sequence>MPVGDFCLSGKVVVVTGAGSGINLAFARSAEQSGAKIVVADLKLTREAEEFITNAAGKSTAVFVSCDVTKRTDLENLVEEAQRSFGQVPDVWIAGAGVFEPVRILSSPDLDAWSNFWDDTEGDGYKQVDINVNHPMKLSRIAIRALLGKGKPGVVLVVSSLAGYQGAFSSPLYCATKHACVGFVRSMADLDRLESIKVVLVAPGFVRTPLWTDHPEKMKQFGYSLENSVTAETVANNMNDLVTKAQYAGGTCLEVSAGGSRLLGIWNIPEPSGQGTGIDADVLQENYKPILTKLQSERATFHEGQSNGS</sequence>
<evidence type="ECO:0000313" key="3">
    <source>
        <dbReference type="EMBL" id="KAK5068803.1"/>
    </source>
</evidence>
<dbReference type="Pfam" id="PF00106">
    <property type="entry name" value="adh_short"/>
    <property type="match status" value="1"/>
</dbReference>
<gene>
    <name evidence="3" type="ORF">LTR69_000924</name>
</gene>
<dbReference type="InterPro" id="IPR036291">
    <property type="entry name" value="NAD(P)-bd_dom_sf"/>
</dbReference>
<dbReference type="Gene3D" id="3.40.50.720">
    <property type="entry name" value="NAD(P)-binding Rossmann-like Domain"/>
    <property type="match status" value="1"/>
</dbReference>
<keyword evidence="2" id="KW-0560">Oxidoreductase</keyword>
<dbReference type="InterPro" id="IPR002347">
    <property type="entry name" value="SDR_fam"/>
</dbReference>
<proteinExistence type="inferred from homology"/>
<name>A0ABR0JS43_9EURO</name>
<evidence type="ECO:0000313" key="4">
    <source>
        <dbReference type="Proteomes" id="UP001345691"/>
    </source>
</evidence>
<dbReference type="Proteomes" id="UP001345691">
    <property type="component" value="Unassembled WGS sequence"/>
</dbReference>
<comment type="caution">
    <text evidence="3">The sequence shown here is derived from an EMBL/GenBank/DDBJ whole genome shotgun (WGS) entry which is preliminary data.</text>
</comment>
<evidence type="ECO:0000256" key="1">
    <source>
        <dbReference type="ARBA" id="ARBA00006484"/>
    </source>
</evidence>
<protein>
    <recommendedName>
        <fullName evidence="5">NAD(P)-binding protein</fullName>
    </recommendedName>
</protein>
<keyword evidence="4" id="KW-1185">Reference proteome</keyword>
<organism evidence="3 4">
    <name type="scientific">Exophiala sideris</name>
    <dbReference type="NCBI Taxonomy" id="1016849"/>
    <lineage>
        <taxon>Eukaryota</taxon>
        <taxon>Fungi</taxon>
        <taxon>Dikarya</taxon>
        <taxon>Ascomycota</taxon>
        <taxon>Pezizomycotina</taxon>
        <taxon>Eurotiomycetes</taxon>
        <taxon>Chaetothyriomycetidae</taxon>
        <taxon>Chaetothyriales</taxon>
        <taxon>Herpotrichiellaceae</taxon>
        <taxon>Exophiala</taxon>
    </lineage>
</organism>
<dbReference type="PANTHER" id="PTHR44229">
    <property type="entry name" value="15-HYDROXYPROSTAGLANDIN DEHYDROGENASE [NAD(+)]"/>
    <property type="match status" value="1"/>
</dbReference>
<dbReference type="SUPFAM" id="SSF51735">
    <property type="entry name" value="NAD(P)-binding Rossmann-fold domains"/>
    <property type="match status" value="1"/>
</dbReference>
<dbReference type="EMBL" id="JAVRRF010000001">
    <property type="protein sequence ID" value="KAK5068803.1"/>
    <property type="molecule type" value="Genomic_DNA"/>
</dbReference>
<dbReference type="PANTHER" id="PTHR44229:SF4">
    <property type="entry name" value="15-HYDROXYPROSTAGLANDIN DEHYDROGENASE [NAD(+)]"/>
    <property type="match status" value="1"/>
</dbReference>
<dbReference type="PRINTS" id="PR00081">
    <property type="entry name" value="GDHRDH"/>
</dbReference>
<evidence type="ECO:0000256" key="2">
    <source>
        <dbReference type="ARBA" id="ARBA00023002"/>
    </source>
</evidence>
<reference evidence="3 4" key="1">
    <citation type="submission" date="2023-08" db="EMBL/GenBank/DDBJ databases">
        <title>Black Yeasts Isolated from many extreme environments.</title>
        <authorList>
            <person name="Coleine C."/>
            <person name="Stajich J.E."/>
            <person name="Selbmann L."/>
        </authorList>
    </citation>
    <scope>NUCLEOTIDE SEQUENCE [LARGE SCALE GENOMIC DNA]</scope>
    <source>
        <strain evidence="3 4">CCFEE 6328</strain>
    </source>
</reference>
<accession>A0ABR0JS43</accession>
<evidence type="ECO:0008006" key="5">
    <source>
        <dbReference type="Google" id="ProtNLM"/>
    </source>
</evidence>
<comment type="similarity">
    <text evidence="1">Belongs to the short-chain dehydrogenases/reductases (SDR) family.</text>
</comment>